<evidence type="ECO:0000313" key="4">
    <source>
        <dbReference type="EMBL" id="GGX92334.1"/>
    </source>
</evidence>
<gene>
    <name evidence="4" type="ORF">GCM10007160_19930</name>
</gene>
<evidence type="ECO:0000313" key="5">
    <source>
        <dbReference type="Proteomes" id="UP000653056"/>
    </source>
</evidence>
<evidence type="ECO:0000259" key="3">
    <source>
        <dbReference type="PROSITE" id="PS50076"/>
    </source>
</evidence>
<dbReference type="Pfam" id="PF00226">
    <property type="entry name" value="DnaJ"/>
    <property type="match status" value="1"/>
</dbReference>
<keyword evidence="1" id="KW-0143">Chaperone</keyword>
<evidence type="ECO:0000256" key="2">
    <source>
        <dbReference type="SAM" id="MobiDB-lite"/>
    </source>
</evidence>
<feature type="domain" description="J" evidence="3">
    <location>
        <begin position="217"/>
        <end position="278"/>
    </location>
</feature>
<dbReference type="EMBL" id="BMXS01000008">
    <property type="protein sequence ID" value="GGX92334.1"/>
    <property type="molecule type" value="Genomic_DNA"/>
</dbReference>
<dbReference type="CDD" id="cd06257">
    <property type="entry name" value="DnaJ"/>
    <property type="match status" value="1"/>
</dbReference>
<dbReference type="InterPro" id="IPR029024">
    <property type="entry name" value="TerB-like"/>
</dbReference>
<protein>
    <recommendedName>
        <fullName evidence="3">J domain-containing protein</fullName>
    </recommendedName>
</protein>
<dbReference type="SUPFAM" id="SSF46565">
    <property type="entry name" value="Chaperone J-domain"/>
    <property type="match status" value="1"/>
</dbReference>
<feature type="compositionally biased region" description="Basic and acidic residues" evidence="2">
    <location>
        <begin position="160"/>
        <end position="183"/>
    </location>
</feature>
<dbReference type="InterPro" id="IPR050817">
    <property type="entry name" value="DjlA_DnaK_co-chaperone"/>
</dbReference>
<name>A0ABQ2YU52_9GAMM</name>
<dbReference type="CDD" id="cd07177">
    <property type="entry name" value="terB_like"/>
    <property type="match status" value="1"/>
</dbReference>
<dbReference type="Gene3D" id="1.10.3680.10">
    <property type="entry name" value="TerB-like"/>
    <property type="match status" value="1"/>
</dbReference>
<proteinExistence type="predicted"/>
<dbReference type="InterPro" id="IPR036869">
    <property type="entry name" value="J_dom_sf"/>
</dbReference>
<comment type="caution">
    <text evidence="4">The sequence shown here is derived from an EMBL/GenBank/DDBJ whole genome shotgun (WGS) entry which is preliminary data.</text>
</comment>
<evidence type="ECO:0000256" key="1">
    <source>
        <dbReference type="ARBA" id="ARBA00023186"/>
    </source>
</evidence>
<dbReference type="PROSITE" id="PS50076">
    <property type="entry name" value="DNAJ_2"/>
    <property type="match status" value="1"/>
</dbReference>
<dbReference type="SMART" id="SM00271">
    <property type="entry name" value="DnaJ"/>
    <property type="match status" value="1"/>
</dbReference>
<keyword evidence="5" id="KW-1185">Reference proteome</keyword>
<dbReference type="Gene3D" id="1.10.287.110">
    <property type="entry name" value="DnaJ domain"/>
    <property type="match status" value="1"/>
</dbReference>
<dbReference type="RefSeq" id="WP_189468696.1">
    <property type="nucleotide sequence ID" value="NZ_BMXS01000008.1"/>
</dbReference>
<dbReference type="PRINTS" id="PR00625">
    <property type="entry name" value="JDOMAIN"/>
</dbReference>
<dbReference type="InterPro" id="IPR007791">
    <property type="entry name" value="DjlA_N"/>
</dbReference>
<feature type="region of interest" description="Disordered" evidence="2">
    <location>
        <begin position="140"/>
        <end position="214"/>
    </location>
</feature>
<dbReference type="InterPro" id="IPR001623">
    <property type="entry name" value="DnaJ_domain"/>
</dbReference>
<accession>A0ABQ2YU52</accession>
<dbReference type="Pfam" id="PF05099">
    <property type="entry name" value="TerB"/>
    <property type="match status" value="1"/>
</dbReference>
<reference evidence="5" key="1">
    <citation type="journal article" date="2019" name="Int. J. Syst. Evol. Microbiol.">
        <title>The Global Catalogue of Microorganisms (GCM) 10K type strain sequencing project: providing services to taxonomists for standard genome sequencing and annotation.</title>
        <authorList>
            <consortium name="The Broad Institute Genomics Platform"/>
            <consortium name="The Broad Institute Genome Sequencing Center for Infectious Disease"/>
            <person name="Wu L."/>
            <person name="Ma J."/>
        </authorList>
    </citation>
    <scope>NUCLEOTIDE SEQUENCE [LARGE SCALE GENOMIC DNA]</scope>
    <source>
        <strain evidence="5">KCTC 22228</strain>
    </source>
</reference>
<organism evidence="4 5">
    <name type="scientific">Litchfieldella qijiaojingensis</name>
    <dbReference type="NCBI Taxonomy" id="980347"/>
    <lineage>
        <taxon>Bacteria</taxon>
        <taxon>Pseudomonadati</taxon>
        <taxon>Pseudomonadota</taxon>
        <taxon>Gammaproteobacteria</taxon>
        <taxon>Oceanospirillales</taxon>
        <taxon>Halomonadaceae</taxon>
        <taxon>Litchfieldella</taxon>
    </lineage>
</organism>
<sequence length="278" mass="31467">MPIARFSPFELLLLKSRNQADTAGLLLLAWVLASKGHLSEADRQRLTDLARDFRHGHELEPVIEIAAQQDLGAIQLAAEVMQKDCGGEQAHPFLRQAITLAVADGKLTSAHHHILRFLADLLGVSPPKFAMLFTEVAGKEFTNPDDPSRTGYWQAKERHRQQQEDRQRQHQRSHDRQSHERRSSGQQHRQHSGAGGSQRQHRQHSTQEPPPGDRTQRALAILGLEPGASRSDIRKAYRRLAQLHHPDRFFAEGEAMVASASQRFQKIKKAYEYLMEAS</sequence>
<dbReference type="PANTHER" id="PTHR24074">
    <property type="entry name" value="CO-CHAPERONE PROTEIN DJLA"/>
    <property type="match status" value="1"/>
</dbReference>
<dbReference type="Proteomes" id="UP000653056">
    <property type="component" value="Unassembled WGS sequence"/>
</dbReference>